<dbReference type="Proteomes" id="UP000199152">
    <property type="component" value="Unassembled WGS sequence"/>
</dbReference>
<keyword evidence="2" id="KW-1185">Reference proteome</keyword>
<dbReference type="EMBL" id="FOSW01000009">
    <property type="protein sequence ID" value="SFL30312.1"/>
    <property type="molecule type" value="Genomic_DNA"/>
</dbReference>
<dbReference type="AlphaFoldDB" id="A0A1I4GJU0"/>
<dbReference type="RefSeq" id="WP_143087184.1">
    <property type="nucleotide sequence ID" value="NZ_FOSW01000009.1"/>
</dbReference>
<dbReference type="InParanoid" id="A0A1I4GJU0"/>
<dbReference type="OrthoDB" id="5195793at2"/>
<evidence type="ECO:0000313" key="2">
    <source>
        <dbReference type="Proteomes" id="UP000199152"/>
    </source>
</evidence>
<protein>
    <submittedName>
        <fullName evidence="1">Uncharacterized protein</fullName>
    </submittedName>
</protein>
<proteinExistence type="predicted"/>
<name>A0A1I4GJU0_9ACTN</name>
<gene>
    <name evidence="1" type="ORF">SAMN04488085_10949</name>
</gene>
<dbReference type="STRING" id="504800.SAMN04488085_10949"/>
<organism evidence="1 2">
    <name type="scientific">Geodermatophilus ruber</name>
    <dbReference type="NCBI Taxonomy" id="504800"/>
    <lineage>
        <taxon>Bacteria</taxon>
        <taxon>Bacillati</taxon>
        <taxon>Actinomycetota</taxon>
        <taxon>Actinomycetes</taxon>
        <taxon>Geodermatophilales</taxon>
        <taxon>Geodermatophilaceae</taxon>
        <taxon>Geodermatophilus</taxon>
    </lineage>
</organism>
<accession>A0A1I4GJU0</accession>
<evidence type="ECO:0000313" key="1">
    <source>
        <dbReference type="EMBL" id="SFL30312.1"/>
    </source>
</evidence>
<reference evidence="2" key="1">
    <citation type="submission" date="2016-10" db="EMBL/GenBank/DDBJ databases">
        <authorList>
            <person name="Varghese N."/>
            <person name="Submissions S."/>
        </authorList>
    </citation>
    <scope>NUCLEOTIDE SEQUENCE [LARGE SCALE GENOMIC DNA]</scope>
    <source>
        <strain evidence="2">DSM 45317</strain>
    </source>
</reference>
<sequence length="150" mass="16435">MTAAGTANWETPVQIGLDQWRVNYETWMVTRYTFENGRVVHVKTRYAGVDDIDLGATAPVSGGFGHIEGNDEDGDKLFGRVDWVVREGYQGGVYTFLGGTGKWKDASGVVEAAVWTDEEEHEQVMPPTGPMRNYGFVDGEGEMSVPNLGA</sequence>